<dbReference type="AlphaFoldDB" id="A0A9X6RJT9"/>
<comment type="caution">
    <text evidence="2">The sequence shown here is derived from an EMBL/GenBank/DDBJ whole genome shotgun (WGS) entry which is preliminary data.</text>
</comment>
<sequence>MPPGRSSITVTKPKFGGGYIRLSIIIIRLKNAPIAVPTSSPSASRVRIVANQHDDRGAARTLPVILLCGSFYLSYIQIGTAVYQMFSSTEEGSSVALLTVLSDIPYGVYCMRAFLVLVLLLHKRDAWSDLTSRAGDLLSLSRLQDIPGKITSLSRCLLCLTVCTHLAYELIEYSYFWVLGGQSWLCNFANISVVPTFEDGNTWQFVCLYGCFSVFPFVLSQQVMVGAIALASVLQHVIRSVNEDILMEERRWETGLPVSAASVDDLRKRIDTWEYLHAKALLLVQAMNECFSPIFGVAYTLDLFVSISFAAWYIGTAAGDHGEYAVSLGSVALFLAYATLLPMPFVRVHNVGRQLPGSLHSLRCRYKQQCSAGGWESGSQGLEEATRTYDLLFTGMGLIRFSSRIVGATATIVLTFLLLAGDVLRNLTRTTRSNKDALQFNITSNASLTFQR</sequence>
<feature type="transmembrane region" description="Helical" evidence="1">
    <location>
        <begin position="405"/>
        <end position="424"/>
    </location>
</feature>
<evidence type="ECO:0000256" key="1">
    <source>
        <dbReference type="SAM" id="Phobius"/>
    </source>
</evidence>
<proteinExistence type="predicted"/>
<dbReference type="EMBL" id="MTYJ01000185">
    <property type="protein sequence ID" value="OWA50196.1"/>
    <property type="molecule type" value="Genomic_DNA"/>
</dbReference>
<keyword evidence="3" id="KW-1185">Reference proteome</keyword>
<evidence type="ECO:0000313" key="3">
    <source>
        <dbReference type="Proteomes" id="UP000192578"/>
    </source>
</evidence>
<keyword evidence="1" id="KW-0472">Membrane</keyword>
<feature type="transmembrane region" description="Helical" evidence="1">
    <location>
        <begin position="294"/>
        <end position="314"/>
    </location>
</feature>
<feature type="transmembrane region" description="Helical" evidence="1">
    <location>
        <begin position="64"/>
        <end position="86"/>
    </location>
</feature>
<gene>
    <name evidence="2" type="ORF">BV898_14721</name>
</gene>
<dbReference type="Proteomes" id="UP000192578">
    <property type="component" value="Unassembled WGS sequence"/>
</dbReference>
<accession>A0A9X6RJT9</accession>
<organism evidence="2 3">
    <name type="scientific">Hypsibius exemplaris</name>
    <name type="common">Freshwater tardigrade</name>
    <dbReference type="NCBI Taxonomy" id="2072580"/>
    <lineage>
        <taxon>Eukaryota</taxon>
        <taxon>Metazoa</taxon>
        <taxon>Ecdysozoa</taxon>
        <taxon>Tardigrada</taxon>
        <taxon>Eutardigrada</taxon>
        <taxon>Parachela</taxon>
        <taxon>Hypsibioidea</taxon>
        <taxon>Hypsibiidae</taxon>
        <taxon>Hypsibius</taxon>
    </lineage>
</organism>
<feature type="transmembrane region" description="Helical" evidence="1">
    <location>
        <begin position="326"/>
        <end position="346"/>
    </location>
</feature>
<keyword evidence="1" id="KW-0812">Transmembrane</keyword>
<keyword evidence="1" id="KW-1133">Transmembrane helix</keyword>
<protein>
    <submittedName>
        <fullName evidence="2">Uncharacterized protein</fullName>
    </submittedName>
</protein>
<evidence type="ECO:0000313" key="2">
    <source>
        <dbReference type="EMBL" id="OWA50196.1"/>
    </source>
</evidence>
<name>A0A9X6RJT9_HYPEX</name>
<feature type="transmembrane region" description="Helical" evidence="1">
    <location>
        <begin position="106"/>
        <end position="122"/>
    </location>
</feature>
<reference evidence="3" key="1">
    <citation type="submission" date="2017-01" db="EMBL/GenBank/DDBJ databases">
        <title>Comparative genomics of anhydrobiosis in the tardigrade Hypsibius dujardini.</title>
        <authorList>
            <person name="Yoshida Y."/>
            <person name="Koutsovoulos G."/>
            <person name="Laetsch D."/>
            <person name="Stevens L."/>
            <person name="Kumar S."/>
            <person name="Horikawa D."/>
            <person name="Ishino K."/>
            <person name="Komine S."/>
            <person name="Tomita M."/>
            <person name="Blaxter M."/>
            <person name="Arakawa K."/>
        </authorList>
    </citation>
    <scope>NUCLEOTIDE SEQUENCE [LARGE SCALE GENOMIC DNA]</scope>
    <source>
        <strain evidence="3">Z151</strain>
    </source>
</reference>